<reference evidence="3" key="1">
    <citation type="submission" date="2021-01" db="EMBL/GenBank/DDBJ databases">
        <title>Whole genome shotgun sequence of Actinoplanes siamensis NBRC 109076.</title>
        <authorList>
            <person name="Komaki H."/>
            <person name="Tamura T."/>
        </authorList>
    </citation>
    <scope>NUCLEOTIDE SEQUENCE</scope>
    <source>
        <strain evidence="3">NBRC 109076</strain>
    </source>
</reference>
<evidence type="ECO:0000256" key="2">
    <source>
        <dbReference type="SAM" id="SignalP"/>
    </source>
</evidence>
<dbReference type="RefSeq" id="WP_203680399.1">
    <property type="nucleotide sequence ID" value="NZ_BOMW01000028.1"/>
</dbReference>
<accession>A0A919N755</accession>
<sequence>MKKAIRGYAMSGLAVAAGLVVGAGPAAASSTSAAIPGAPSGAAPATEDWSHSPVVGFYRTLGACHLEGERGAFRKQWIDFDCVPLRADLRRGWLLKVDYGQDFHGGPYGGGPGPYGGGSGPYGGGSGPYGGGSGSYGGGSGPYGGGPGSYGGGSGPHGGGPGSYGGGPGSWKKN</sequence>
<keyword evidence="2" id="KW-0732">Signal</keyword>
<dbReference type="EMBL" id="BOMW01000028">
    <property type="protein sequence ID" value="GIF05582.1"/>
    <property type="molecule type" value="Genomic_DNA"/>
</dbReference>
<evidence type="ECO:0000256" key="1">
    <source>
        <dbReference type="SAM" id="MobiDB-lite"/>
    </source>
</evidence>
<comment type="caution">
    <text evidence="3">The sequence shown here is derived from an EMBL/GenBank/DDBJ whole genome shotgun (WGS) entry which is preliminary data.</text>
</comment>
<keyword evidence="4" id="KW-1185">Reference proteome</keyword>
<feature type="region of interest" description="Disordered" evidence="1">
    <location>
        <begin position="126"/>
        <end position="174"/>
    </location>
</feature>
<feature type="signal peptide" evidence="2">
    <location>
        <begin position="1"/>
        <end position="28"/>
    </location>
</feature>
<evidence type="ECO:0000313" key="3">
    <source>
        <dbReference type="EMBL" id="GIF05582.1"/>
    </source>
</evidence>
<protein>
    <submittedName>
        <fullName evidence="3">Uncharacterized protein</fullName>
    </submittedName>
</protein>
<feature type="chain" id="PRO_5037012745" evidence="2">
    <location>
        <begin position="29"/>
        <end position="174"/>
    </location>
</feature>
<evidence type="ECO:0000313" key="4">
    <source>
        <dbReference type="Proteomes" id="UP000629619"/>
    </source>
</evidence>
<proteinExistence type="predicted"/>
<gene>
    <name evidence="3" type="ORF">Asi03nite_31200</name>
</gene>
<name>A0A919N755_9ACTN</name>
<organism evidence="3 4">
    <name type="scientific">Actinoplanes siamensis</name>
    <dbReference type="NCBI Taxonomy" id="1223317"/>
    <lineage>
        <taxon>Bacteria</taxon>
        <taxon>Bacillati</taxon>
        <taxon>Actinomycetota</taxon>
        <taxon>Actinomycetes</taxon>
        <taxon>Micromonosporales</taxon>
        <taxon>Micromonosporaceae</taxon>
        <taxon>Actinoplanes</taxon>
    </lineage>
</organism>
<dbReference type="AlphaFoldDB" id="A0A919N755"/>
<dbReference type="Proteomes" id="UP000629619">
    <property type="component" value="Unassembled WGS sequence"/>
</dbReference>